<dbReference type="PANTHER" id="PTHR46732">
    <property type="entry name" value="ATP-DEPENDENT PROTEASE LA (LON) DOMAIN PROTEIN"/>
    <property type="match status" value="1"/>
</dbReference>
<feature type="region of interest" description="Disordered" evidence="1">
    <location>
        <begin position="1"/>
        <end position="22"/>
    </location>
</feature>
<evidence type="ECO:0000259" key="2">
    <source>
        <dbReference type="PROSITE" id="PS51787"/>
    </source>
</evidence>
<dbReference type="STRING" id="411945.GA0061102_106411"/>
<dbReference type="PANTHER" id="PTHR46732:SF8">
    <property type="entry name" value="ATP-DEPENDENT PROTEASE LA (LON) DOMAIN PROTEIN"/>
    <property type="match status" value="1"/>
</dbReference>
<dbReference type="EMBL" id="FMAH01000064">
    <property type="protein sequence ID" value="SCB48226.1"/>
    <property type="molecule type" value="Genomic_DNA"/>
</dbReference>
<evidence type="ECO:0000256" key="1">
    <source>
        <dbReference type="SAM" id="MobiDB-lite"/>
    </source>
</evidence>
<evidence type="ECO:0000313" key="4">
    <source>
        <dbReference type="Proteomes" id="UP000199435"/>
    </source>
</evidence>
<dbReference type="SMART" id="SM00464">
    <property type="entry name" value="LON"/>
    <property type="match status" value="1"/>
</dbReference>
<feature type="domain" description="Lon N-terminal" evidence="2">
    <location>
        <begin position="44"/>
        <end position="234"/>
    </location>
</feature>
<reference evidence="4" key="1">
    <citation type="submission" date="2016-08" db="EMBL/GenBank/DDBJ databases">
        <authorList>
            <person name="Varghese N."/>
            <person name="Submissions Spin"/>
        </authorList>
    </citation>
    <scope>NUCLEOTIDE SEQUENCE [LARGE SCALE GENOMIC DNA]</scope>
    <source>
        <strain evidence="4">HAMBI 2971</strain>
    </source>
</reference>
<dbReference type="InterPro" id="IPR003111">
    <property type="entry name" value="Lon_prtase_N"/>
</dbReference>
<protein>
    <recommendedName>
        <fullName evidence="2">Lon N-terminal domain-containing protein</fullName>
    </recommendedName>
</protein>
<keyword evidence="4" id="KW-1185">Reference proteome</keyword>
<organism evidence="3 4">
    <name type="scientific">Rhizobium miluonense</name>
    <dbReference type="NCBI Taxonomy" id="411945"/>
    <lineage>
        <taxon>Bacteria</taxon>
        <taxon>Pseudomonadati</taxon>
        <taxon>Pseudomonadota</taxon>
        <taxon>Alphaproteobacteria</taxon>
        <taxon>Hyphomicrobiales</taxon>
        <taxon>Rhizobiaceae</taxon>
        <taxon>Rhizobium/Agrobacterium group</taxon>
        <taxon>Rhizobium</taxon>
    </lineage>
</organism>
<dbReference type="InterPro" id="IPR015947">
    <property type="entry name" value="PUA-like_sf"/>
</dbReference>
<evidence type="ECO:0000313" key="3">
    <source>
        <dbReference type="EMBL" id="SCB48226.1"/>
    </source>
</evidence>
<dbReference type="PROSITE" id="PS51787">
    <property type="entry name" value="LON_N"/>
    <property type="match status" value="1"/>
</dbReference>
<proteinExistence type="predicted"/>
<dbReference type="Pfam" id="PF02190">
    <property type="entry name" value="LON_substr_bdg"/>
    <property type="match status" value="1"/>
</dbReference>
<dbReference type="InterPro" id="IPR046336">
    <property type="entry name" value="Lon_prtase_N_sf"/>
</dbReference>
<gene>
    <name evidence="3" type="ORF">GA0061102_106411</name>
</gene>
<accession>A0A1C3X7Y3</accession>
<name>A0A1C3X7Y3_9HYPH</name>
<dbReference type="Gene3D" id="2.30.130.40">
    <property type="entry name" value="LON domain-like"/>
    <property type="match status" value="1"/>
</dbReference>
<sequence length="245" mass="26654">MGNSRDGVSFLRARGGEAQRSSGMENMQVGNARYLKPSDLPETVVVFPLSGALLLPGAQLPLNIFEPRYLAMVDAAITGNRLIAMVQPALGEPADSPNLSHVGCLGRITSMSETGDGRYIVALTGICRIRLMDEVTAHQPYRIFRITPFISDLKSHHEEGTVDRPALLSAFRAYLEANKLEADWESVERADNMMLVNSLSMMAPFDPAEKQALLEAHDLKTRAETFIAIIKIVLAGSGDTGSVLQ</sequence>
<dbReference type="Proteomes" id="UP000199435">
    <property type="component" value="Unassembled WGS sequence"/>
</dbReference>
<dbReference type="SUPFAM" id="SSF88697">
    <property type="entry name" value="PUA domain-like"/>
    <property type="match status" value="1"/>
</dbReference>
<dbReference type="AlphaFoldDB" id="A0A1C3X7Y3"/>